<reference evidence="2 3" key="1">
    <citation type="submission" date="2016-02" db="EMBL/GenBank/DDBJ databases">
        <title>Complete genome of Sinomonas atrocyanea KCTC 3377.</title>
        <authorList>
            <person name="Kim K.M."/>
        </authorList>
    </citation>
    <scope>NUCLEOTIDE SEQUENCE [LARGE SCALE GENOMIC DNA]</scope>
    <source>
        <strain evidence="2 3">KCTC 3377</strain>
        <plasmid evidence="2 3">pSA01</plasmid>
    </source>
</reference>
<dbReference type="KEGG" id="satk:SA2016_4091"/>
<keyword evidence="3" id="KW-1185">Reference proteome</keyword>
<sequence>MADLDRIERERMLAQLRELGGLAAGPPPAPASASAEPAPAPKLTPREQRRLTAHIERVAAFKAEHGRLPSAAPTAPTGERTLGAWLWRQRRAREGGSLHPHAEELLERALGLHWHLSPRKAQALEQRGGE</sequence>
<geneLocation type="plasmid" evidence="2 3">
    <name>pSA01</name>
</geneLocation>
<evidence type="ECO:0000313" key="2">
    <source>
        <dbReference type="EMBL" id="AMM34743.1"/>
    </source>
</evidence>
<dbReference type="EMBL" id="CP014519">
    <property type="protein sequence ID" value="AMM34743.1"/>
    <property type="molecule type" value="Genomic_DNA"/>
</dbReference>
<dbReference type="OrthoDB" id="4954837at2"/>
<evidence type="ECO:0000256" key="1">
    <source>
        <dbReference type="SAM" id="MobiDB-lite"/>
    </source>
</evidence>
<evidence type="ECO:0000313" key="3">
    <source>
        <dbReference type="Proteomes" id="UP000070134"/>
    </source>
</evidence>
<keyword evidence="2" id="KW-0614">Plasmid</keyword>
<dbReference type="RefSeq" id="WP_066503013.1">
    <property type="nucleotide sequence ID" value="NZ_BJMO01000025.1"/>
</dbReference>
<dbReference type="Proteomes" id="UP000070134">
    <property type="component" value="Plasmid pSA01"/>
</dbReference>
<dbReference type="AlphaFoldDB" id="A0A127A5Z7"/>
<feature type="region of interest" description="Disordered" evidence="1">
    <location>
        <begin position="18"/>
        <end position="48"/>
    </location>
</feature>
<evidence type="ECO:0008006" key="4">
    <source>
        <dbReference type="Google" id="ProtNLM"/>
    </source>
</evidence>
<proteinExistence type="predicted"/>
<gene>
    <name evidence="2" type="ORF">SA2016_4091</name>
</gene>
<dbReference type="Gene3D" id="6.10.140.530">
    <property type="match status" value="1"/>
</dbReference>
<organism evidence="2 3">
    <name type="scientific">Sinomonas atrocyanea</name>
    <dbReference type="NCBI Taxonomy" id="37927"/>
    <lineage>
        <taxon>Bacteria</taxon>
        <taxon>Bacillati</taxon>
        <taxon>Actinomycetota</taxon>
        <taxon>Actinomycetes</taxon>
        <taxon>Micrococcales</taxon>
        <taxon>Micrococcaceae</taxon>
        <taxon>Sinomonas</taxon>
    </lineage>
</organism>
<protein>
    <recommendedName>
        <fullName evidence="4">Helicase-associated domain-containing protein</fullName>
    </recommendedName>
</protein>
<name>A0A127A5Z7_9MICC</name>
<accession>A0A127A5Z7</accession>